<dbReference type="AlphaFoldDB" id="A0A8S0SFD1"/>
<evidence type="ECO:0000313" key="4">
    <source>
        <dbReference type="Proteomes" id="UP000594638"/>
    </source>
</evidence>
<dbReference type="CDD" id="cd05162">
    <property type="entry name" value="PWWP"/>
    <property type="match status" value="1"/>
</dbReference>
<feature type="region of interest" description="Disordered" evidence="1">
    <location>
        <begin position="435"/>
        <end position="560"/>
    </location>
</feature>
<feature type="domain" description="PWWP" evidence="2">
    <location>
        <begin position="209"/>
        <end position="273"/>
    </location>
</feature>
<dbReference type="Proteomes" id="UP000594638">
    <property type="component" value="Unassembled WGS sequence"/>
</dbReference>
<feature type="compositionally biased region" description="Basic and acidic residues" evidence="1">
    <location>
        <begin position="548"/>
        <end position="560"/>
    </location>
</feature>
<dbReference type="Pfam" id="PF00855">
    <property type="entry name" value="PWWP"/>
    <property type="match status" value="1"/>
</dbReference>
<dbReference type="OrthoDB" id="62853at2759"/>
<feature type="compositionally biased region" description="Polar residues" evidence="1">
    <location>
        <begin position="527"/>
        <end position="542"/>
    </location>
</feature>
<organism evidence="3 4">
    <name type="scientific">Olea europaea subsp. europaea</name>
    <dbReference type="NCBI Taxonomy" id="158383"/>
    <lineage>
        <taxon>Eukaryota</taxon>
        <taxon>Viridiplantae</taxon>
        <taxon>Streptophyta</taxon>
        <taxon>Embryophyta</taxon>
        <taxon>Tracheophyta</taxon>
        <taxon>Spermatophyta</taxon>
        <taxon>Magnoliopsida</taxon>
        <taxon>eudicotyledons</taxon>
        <taxon>Gunneridae</taxon>
        <taxon>Pentapetalae</taxon>
        <taxon>asterids</taxon>
        <taxon>lamiids</taxon>
        <taxon>Lamiales</taxon>
        <taxon>Oleaceae</taxon>
        <taxon>Oleeae</taxon>
        <taxon>Olea</taxon>
    </lineage>
</organism>
<dbReference type="SMART" id="SM00293">
    <property type="entry name" value="PWWP"/>
    <property type="match status" value="1"/>
</dbReference>
<feature type="compositionally biased region" description="Polar residues" evidence="1">
    <location>
        <begin position="597"/>
        <end position="609"/>
    </location>
</feature>
<evidence type="ECO:0000313" key="3">
    <source>
        <dbReference type="EMBL" id="CAA2990853.1"/>
    </source>
</evidence>
<keyword evidence="4" id="KW-1185">Reference proteome</keyword>
<feature type="region of interest" description="Disordered" evidence="1">
    <location>
        <begin position="574"/>
        <end position="615"/>
    </location>
</feature>
<dbReference type="EMBL" id="CACTIH010004435">
    <property type="protein sequence ID" value="CAA2990853.1"/>
    <property type="molecule type" value="Genomic_DNA"/>
</dbReference>
<dbReference type="SUPFAM" id="SSF63748">
    <property type="entry name" value="Tudor/PWWP/MBT"/>
    <property type="match status" value="1"/>
</dbReference>
<feature type="compositionally biased region" description="Basic and acidic residues" evidence="1">
    <location>
        <begin position="465"/>
        <end position="474"/>
    </location>
</feature>
<evidence type="ECO:0000256" key="1">
    <source>
        <dbReference type="SAM" id="MobiDB-lite"/>
    </source>
</evidence>
<comment type="caution">
    <text evidence="3">The sequence shown here is derived from an EMBL/GenBank/DDBJ whole genome shotgun (WGS) entry which is preliminary data.</text>
</comment>
<dbReference type="Gramene" id="OE9A039468T1">
    <property type="protein sequence ID" value="OE9A039468C1"/>
    <property type="gene ID" value="OE9A039468"/>
</dbReference>
<gene>
    <name evidence="3" type="ORF">OLEA9_A039468</name>
</gene>
<name>A0A8S0SFD1_OLEEU</name>
<feature type="compositionally biased region" description="Polar residues" evidence="1">
    <location>
        <begin position="865"/>
        <end position="882"/>
    </location>
</feature>
<feature type="region of interest" description="Disordered" evidence="1">
    <location>
        <begin position="18"/>
        <end position="56"/>
    </location>
</feature>
<feature type="compositionally biased region" description="Basic and acidic residues" evidence="1">
    <location>
        <begin position="730"/>
        <end position="751"/>
    </location>
</feature>
<dbReference type="PROSITE" id="PS50812">
    <property type="entry name" value="PWWP"/>
    <property type="match status" value="1"/>
</dbReference>
<dbReference type="PANTHER" id="PTHR10688">
    <property type="entry name" value="PWWP DOMAIN-CONTAINING PROTEIN"/>
    <property type="match status" value="1"/>
</dbReference>
<dbReference type="InterPro" id="IPR000313">
    <property type="entry name" value="PWWP_dom"/>
</dbReference>
<sequence length="966" mass="105318">MATSLEIEAARKILAGTSAEITESSGAQMGVSDSKPEGKWGPRSEPEGNLVKQVSSSDLNRDDCSVAVTKRVVETETVVETSFEKLESDMGVEKVEENEAENINNISNVDTINSVNLGVYAFGSSGDAGREKRFENKDGEGSSAENVVVLGGDYEQLNGSVTDMDKNAGQNGEEVMKVGVDGNTEIMVADIEKIENEERFVGQEHGFHVGDIVWGKIRSHPWWPGQIHNPLDASEFAEKHAHSGQAGRLLVGFFGDHSCAWCLPSQLIPFVENFEETWKDSSSKSFLNAVQRAVDEVGRLVESKMTCKCIPKKRRVGLSRPLVANVGIKDGVLSPEVDIGRLSTPTYEPAELLARVRSIAVAVSVGSMIEFAVLKSWLSAFNRSKGGGCLPVYCEPQEIEGLEDNSKNVTENKSKNVDEVMIDFSVPIEVPIGVLEDDSPVSPTKGTGNSDAPSNGRKQKSVAELMKENPEVKPKIKKRTTVTEGSDLGKSKSAKKRKGNDRGVEDSGNGGASSTRKKIVGKRNAAISESSKISENKVSNAASDDVGMEMKNEEPLLSRPKENIAFAEGYVTGEAVEASETVSSPRERKKSKYLSPPYTNLNLREGSSSFKKRSEVETEKITKIARVEDVPVEKVPDKQQKGLDISGNVSEPGEDTERTAFTSAVDVGVSDMLSEIQFAAVDHVYLTKKSYLEVVSKFTSAFRSSIYLQGSNYKVFHKCQSGRKRKSLHSQRDNLENDLTQKKARSSEPKNAKARNQKQVAKSDTTRPKKSNGISGSKTSADKAKRKASITSLILTFSSGFTLPSKEDIVQLFGRFGSLNETETCLVPDSHSVKVVYMNDRDAKVAFRSSINQSPFGSTSVNYTLQHSSAGSTPHGSRTKFSSPVKRISEKPDTSQHADGDLPDVGIIREKLETMEAMLENCSDKISPEDKSSLKDELKSLLEKVETSVEKVKSVVENTSSQKDNF</sequence>
<dbReference type="InterPro" id="IPR052657">
    <property type="entry name" value="PDP_family_Arabidopsis"/>
</dbReference>
<reference evidence="3 4" key="1">
    <citation type="submission" date="2019-12" db="EMBL/GenBank/DDBJ databases">
        <authorList>
            <person name="Alioto T."/>
            <person name="Alioto T."/>
            <person name="Gomez Garrido J."/>
        </authorList>
    </citation>
    <scope>NUCLEOTIDE SEQUENCE [LARGE SCALE GENOMIC DNA]</scope>
</reference>
<feature type="compositionally biased region" description="Basic and acidic residues" evidence="1">
    <location>
        <begin position="34"/>
        <end position="46"/>
    </location>
</feature>
<feature type="region of interest" description="Disordered" evidence="1">
    <location>
        <begin position="633"/>
        <end position="656"/>
    </location>
</feature>
<protein>
    <recommendedName>
        <fullName evidence="2">PWWP domain-containing protein</fullName>
    </recommendedName>
</protein>
<accession>A0A8S0SFD1</accession>
<dbReference type="PANTHER" id="PTHR10688:SF3">
    <property type="entry name" value="PWWP DOMAIN-CONTAINING PROTEIN 6"/>
    <property type="match status" value="1"/>
</dbReference>
<feature type="region of interest" description="Disordered" evidence="1">
    <location>
        <begin position="865"/>
        <end position="904"/>
    </location>
</feature>
<evidence type="ECO:0000259" key="2">
    <source>
        <dbReference type="PROSITE" id="PS50812"/>
    </source>
</evidence>
<proteinExistence type="predicted"/>
<feature type="compositionally biased region" description="Basic and acidic residues" evidence="1">
    <location>
        <begin position="887"/>
        <end position="900"/>
    </location>
</feature>
<dbReference type="Gene3D" id="2.30.30.140">
    <property type="match status" value="1"/>
</dbReference>
<feature type="compositionally biased region" description="Polar residues" evidence="1">
    <location>
        <begin position="441"/>
        <end position="453"/>
    </location>
</feature>
<feature type="region of interest" description="Disordered" evidence="1">
    <location>
        <begin position="722"/>
        <end position="782"/>
    </location>
</feature>